<evidence type="ECO:0000256" key="7">
    <source>
        <dbReference type="ARBA" id="ARBA00037630"/>
    </source>
</evidence>
<dbReference type="Proteomes" id="UP000504630">
    <property type="component" value="Chromosome 4"/>
</dbReference>
<sequence length="715" mass="80350">MLEEGHHSRDTSITMTVSVEEVSSSVVREFLNRKGLKRTIACMDEEHPRTEASINNRSHLRQILHMDGLYRNNKAQNSPLKTLLEIIVKHHIEGLNNDSDPAQFAQTMSSIGSAGANYPPTVMNDTKTEQSATSVVISKHVKLRSNIGDICSSKPIYTSLFPETDTLSSQNQTGFWSCDLQEQKGQPLVASLNNNEHFIRTEPDKKAITESTQRSRANRTRRGMMAGPIASTPQESTKKRQNRRLEGPQTLLGKDEENRKSRDGVFVAGEHQTEISSADCVEGQWELWSAPERMQRENSFEKVRLDIRKTTKVKSLTRPNVADLDVSEMVLDDIDDDDDLRELSKVFFQQTVAEPSYAGYPMDQHTATELKTVLLGSTLNCFSVEWRNQGLTFSETHDLRYGIVQKKGGPCGVLASFQAFVLKKLLFENTESRNIGLQRLRPSNTTRRKCLVLAATEILWRTGEEKQATVAINSGRNHFTPTGHYKSEGVLEKITCFTVDNIEDLQLLLERHIDQFETGVLGCILLSISAVLSRSVEKVRDDMDLPTNTLIGAHGYCTQELVNLLLCGRAVSNVFDNDIELDSGNGNMTLLKGVKGNCDVGLLSLFEHYNICKVGVYLKTPRFPIWVVCSESHFSVLFGLQRELLTNQDKGLEFDLYYYDGLANQQEEIRLTVSVGQSAPSCGDVDTDLIPPLEHCIRTRWNDAFVNWNDTEPIL</sequence>
<dbReference type="SMART" id="SM01174">
    <property type="entry name" value="DUF4205"/>
    <property type="match status" value="1"/>
</dbReference>
<protein>
    <recommendedName>
        <fullName evidence="8">Ubiquitin carboxyl-terminal hydrolase MINDY</fullName>
        <ecNumber evidence="8">3.4.19.12</ecNumber>
    </recommendedName>
</protein>
<dbReference type="GO" id="GO:0006508">
    <property type="term" value="P:proteolysis"/>
    <property type="evidence" value="ECO:0007669"/>
    <property type="project" value="UniProtKB-KW"/>
</dbReference>
<dbReference type="OrthoDB" id="10263628at2759"/>
<dbReference type="KEGG" id="cgob:115007496"/>
<keyword evidence="3 8" id="KW-0645">Protease</keyword>
<gene>
    <name evidence="12" type="primary">mindy4</name>
</gene>
<comment type="function">
    <text evidence="7">Probable hydrolase that can remove 'Lys-48'-linked conjugated ubiquitin from proteins.</text>
</comment>
<dbReference type="AlphaFoldDB" id="A0A6J2PJM8"/>
<dbReference type="GO" id="GO:0071108">
    <property type="term" value="P:protein K48-linked deubiquitination"/>
    <property type="evidence" value="ECO:0007669"/>
    <property type="project" value="InterPro"/>
</dbReference>
<comment type="catalytic activity">
    <reaction evidence="1 8">
        <text>Thiol-dependent hydrolysis of ester, thioester, amide, peptide and isopeptide bonds formed by the C-terminal Gly of ubiquitin (a 76-residue protein attached to proteins as an intracellular targeting signal).</text>
        <dbReference type="EC" id="3.4.19.12"/>
    </reaction>
</comment>
<comment type="similarity">
    <text evidence="2 8">Belongs to the MINDY deubiquitinase family. FAM188 subfamily.</text>
</comment>
<keyword evidence="11" id="KW-1185">Reference proteome</keyword>
<dbReference type="PANTHER" id="PTHR12473">
    <property type="entry name" value="UBIQUITIN CARBOXYL-TERMINAL HYDROLASE MINDY-4-RELATED"/>
    <property type="match status" value="1"/>
</dbReference>
<dbReference type="FunCoup" id="A0A6J2PJM8">
    <property type="interactions" value="76"/>
</dbReference>
<dbReference type="EC" id="3.4.19.12" evidence="8"/>
<evidence type="ECO:0000256" key="8">
    <source>
        <dbReference type="RuleBase" id="RU367088"/>
    </source>
</evidence>
<dbReference type="InParanoid" id="A0A6J2PJM8"/>
<name>A0A6J2PJM8_COTGO</name>
<dbReference type="GO" id="GO:0004843">
    <property type="term" value="F:cysteine-type deubiquitinase activity"/>
    <property type="evidence" value="ECO:0007669"/>
    <property type="project" value="UniProtKB-UniRule"/>
</dbReference>
<evidence type="ECO:0000313" key="12">
    <source>
        <dbReference type="RefSeq" id="XP_029286258.1"/>
    </source>
</evidence>
<feature type="region of interest" description="Disordered" evidence="9">
    <location>
        <begin position="207"/>
        <end position="261"/>
    </location>
</feature>
<dbReference type="PANTHER" id="PTHR12473:SF8">
    <property type="entry name" value="UBIQUITIN CARBOXYL-TERMINAL HYDROLASE MINDY-4-RELATED"/>
    <property type="match status" value="1"/>
</dbReference>
<comment type="function">
    <text evidence="8">Hydrolase that can remove 'Lys-48'-linked conjugated ubiquitin from proteins.</text>
</comment>
<evidence type="ECO:0000256" key="1">
    <source>
        <dbReference type="ARBA" id="ARBA00000707"/>
    </source>
</evidence>
<keyword evidence="6 8" id="KW-0788">Thiol protease</keyword>
<dbReference type="CTD" id="84182"/>
<organism evidence="11 12">
    <name type="scientific">Cottoperca gobio</name>
    <name type="common">Frogmouth</name>
    <name type="synonym">Aphritis gobio</name>
    <dbReference type="NCBI Taxonomy" id="56716"/>
    <lineage>
        <taxon>Eukaryota</taxon>
        <taxon>Metazoa</taxon>
        <taxon>Chordata</taxon>
        <taxon>Craniata</taxon>
        <taxon>Vertebrata</taxon>
        <taxon>Euteleostomi</taxon>
        <taxon>Actinopterygii</taxon>
        <taxon>Neopterygii</taxon>
        <taxon>Teleostei</taxon>
        <taxon>Neoteleostei</taxon>
        <taxon>Acanthomorphata</taxon>
        <taxon>Eupercaria</taxon>
        <taxon>Perciformes</taxon>
        <taxon>Notothenioidei</taxon>
        <taxon>Bovichtidae</taxon>
        <taxon>Cottoperca</taxon>
    </lineage>
</organism>
<dbReference type="RefSeq" id="XP_029286258.1">
    <property type="nucleotide sequence ID" value="XM_029430398.1"/>
</dbReference>
<evidence type="ECO:0000313" key="11">
    <source>
        <dbReference type="Proteomes" id="UP000504630"/>
    </source>
</evidence>
<evidence type="ECO:0000256" key="5">
    <source>
        <dbReference type="ARBA" id="ARBA00022801"/>
    </source>
</evidence>
<accession>A0A6J2PJM8</accession>
<dbReference type="InterPro" id="IPR039785">
    <property type="entry name" value="MINY3/4"/>
</dbReference>
<evidence type="ECO:0000256" key="9">
    <source>
        <dbReference type="SAM" id="MobiDB-lite"/>
    </source>
</evidence>
<feature type="domain" description="Deubiquitinating enzyme MINDY-3/4 conserved" evidence="10">
    <location>
        <begin position="371"/>
        <end position="710"/>
    </location>
</feature>
<dbReference type="Pfam" id="PF13898">
    <property type="entry name" value="MINDY-3_4_CD"/>
    <property type="match status" value="1"/>
</dbReference>
<keyword evidence="5 8" id="KW-0378">Hydrolase</keyword>
<dbReference type="InterPro" id="IPR025257">
    <property type="entry name" value="MINDY-3/4_CD"/>
</dbReference>
<dbReference type="InterPro" id="IPR059022">
    <property type="entry name" value="MINDY4_N"/>
</dbReference>
<dbReference type="GeneID" id="115007496"/>
<evidence type="ECO:0000256" key="6">
    <source>
        <dbReference type="ARBA" id="ARBA00022807"/>
    </source>
</evidence>
<evidence type="ECO:0000256" key="2">
    <source>
        <dbReference type="ARBA" id="ARBA00011074"/>
    </source>
</evidence>
<reference evidence="12" key="1">
    <citation type="submission" date="2025-08" db="UniProtKB">
        <authorList>
            <consortium name="RefSeq"/>
        </authorList>
    </citation>
    <scope>IDENTIFICATION</scope>
</reference>
<proteinExistence type="inferred from homology"/>
<dbReference type="Pfam" id="PF26038">
    <property type="entry name" value="Dimer_MINDY4_N"/>
    <property type="match status" value="1"/>
</dbReference>
<dbReference type="GO" id="GO:1990380">
    <property type="term" value="F:K48-linked deubiquitinase activity"/>
    <property type="evidence" value="ECO:0007669"/>
    <property type="project" value="UniProtKB-UniRule"/>
</dbReference>
<keyword evidence="4 8" id="KW-0833">Ubl conjugation pathway</keyword>
<evidence type="ECO:0000256" key="3">
    <source>
        <dbReference type="ARBA" id="ARBA00022670"/>
    </source>
</evidence>
<evidence type="ECO:0000259" key="10">
    <source>
        <dbReference type="SMART" id="SM01174"/>
    </source>
</evidence>
<evidence type="ECO:0000256" key="4">
    <source>
        <dbReference type="ARBA" id="ARBA00022786"/>
    </source>
</evidence>